<evidence type="ECO:0000256" key="6">
    <source>
        <dbReference type="SAM" id="MobiDB-lite"/>
    </source>
</evidence>
<dbReference type="GO" id="GO:0006457">
    <property type="term" value="P:protein folding"/>
    <property type="evidence" value="ECO:0007669"/>
    <property type="project" value="InterPro"/>
</dbReference>
<dbReference type="EC" id="5.2.1.8" evidence="5"/>
<evidence type="ECO:0000256" key="5">
    <source>
        <dbReference type="RuleBase" id="RU363019"/>
    </source>
</evidence>
<dbReference type="PANTHER" id="PTHR45625:SF4">
    <property type="entry name" value="PEPTIDYLPROLYL ISOMERASE DOMAIN AND WD REPEAT-CONTAINING PROTEIN 1"/>
    <property type="match status" value="1"/>
</dbReference>
<evidence type="ECO:0000313" key="8">
    <source>
        <dbReference type="EMBL" id="MCR2804160.1"/>
    </source>
</evidence>
<dbReference type="InterPro" id="IPR020892">
    <property type="entry name" value="Cyclophilin-type_PPIase_CS"/>
</dbReference>
<comment type="caution">
    <text evidence="8">The sequence shown here is derived from an EMBL/GenBank/DDBJ whole genome shotgun (WGS) entry which is preliminary data.</text>
</comment>
<dbReference type="SUPFAM" id="SSF50891">
    <property type="entry name" value="Cyclophilin-like"/>
    <property type="match status" value="1"/>
</dbReference>
<evidence type="ECO:0000256" key="4">
    <source>
        <dbReference type="ARBA" id="ARBA00023235"/>
    </source>
</evidence>
<dbReference type="GO" id="GO:0003755">
    <property type="term" value="F:peptidyl-prolyl cis-trans isomerase activity"/>
    <property type="evidence" value="ECO:0007669"/>
    <property type="project" value="UniProtKB-UniRule"/>
</dbReference>
<dbReference type="PRINTS" id="PR00153">
    <property type="entry name" value="CSAPPISMRASE"/>
</dbReference>
<evidence type="ECO:0000256" key="3">
    <source>
        <dbReference type="ARBA" id="ARBA00023110"/>
    </source>
</evidence>
<accession>A0A9X2MPP7</accession>
<evidence type="ECO:0000313" key="9">
    <source>
        <dbReference type="Proteomes" id="UP001141950"/>
    </source>
</evidence>
<gene>
    <name evidence="8" type="ORF">NQZ67_09740</name>
</gene>
<evidence type="ECO:0000256" key="1">
    <source>
        <dbReference type="ARBA" id="ARBA00000971"/>
    </source>
</evidence>
<evidence type="ECO:0000259" key="7">
    <source>
        <dbReference type="PROSITE" id="PS50072"/>
    </source>
</evidence>
<dbReference type="Proteomes" id="UP001141950">
    <property type="component" value="Unassembled WGS sequence"/>
</dbReference>
<dbReference type="PROSITE" id="PS00170">
    <property type="entry name" value="CSA_PPIASE_1"/>
    <property type="match status" value="1"/>
</dbReference>
<comment type="catalytic activity">
    <reaction evidence="1 5">
        <text>[protein]-peptidylproline (omega=180) = [protein]-peptidylproline (omega=0)</text>
        <dbReference type="Rhea" id="RHEA:16237"/>
        <dbReference type="Rhea" id="RHEA-COMP:10747"/>
        <dbReference type="Rhea" id="RHEA-COMP:10748"/>
        <dbReference type="ChEBI" id="CHEBI:83833"/>
        <dbReference type="ChEBI" id="CHEBI:83834"/>
        <dbReference type="EC" id="5.2.1.8"/>
    </reaction>
</comment>
<keyword evidence="4 5" id="KW-0413">Isomerase</keyword>
<dbReference type="RefSeq" id="WP_257444991.1">
    <property type="nucleotide sequence ID" value="NZ_JANIPJ010000005.1"/>
</dbReference>
<evidence type="ECO:0000256" key="2">
    <source>
        <dbReference type="ARBA" id="ARBA00002388"/>
    </source>
</evidence>
<comment type="similarity">
    <text evidence="5">Belongs to the cyclophilin-type PPIase family.</text>
</comment>
<dbReference type="Pfam" id="PF00160">
    <property type="entry name" value="Pro_isomerase"/>
    <property type="match status" value="1"/>
</dbReference>
<reference evidence="8" key="1">
    <citation type="submission" date="2022-08" db="EMBL/GenBank/DDBJ databases">
        <title>The genomic sequence of strain Paenibacillus sp. SCIV0701.</title>
        <authorList>
            <person name="Zhao H."/>
        </authorList>
    </citation>
    <scope>NUCLEOTIDE SEQUENCE</scope>
    <source>
        <strain evidence="8">SCIV0701</strain>
    </source>
</reference>
<comment type="function">
    <text evidence="2 5">PPIases accelerate the folding of proteins. It catalyzes the cis-trans isomerization of proline imidic peptide bonds in oligopeptides.</text>
</comment>
<dbReference type="InterPro" id="IPR044666">
    <property type="entry name" value="Cyclophilin_A-like"/>
</dbReference>
<feature type="region of interest" description="Disordered" evidence="6">
    <location>
        <begin position="37"/>
        <end position="72"/>
    </location>
</feature>
<dbReference type="CDD" id="cd00317">
    <property type="entry name" value="cyclophilin"/>
    <property type="match status" value="1"/>
</dbReference>
<sequence length="242" mass="25598">MRTFQAKKTYGILALLFVVIALIASGCGVDQGKGAANNAGQEQGGGAASPSPSPTPTEEASEEPELLGSDKHPVVTIELSNDQVIKVELYPEVAPNTVNNFISLAEQGFYDGLIFHRVIPGFMIQGGDPDGNGTGGPGYSIPGEFSQNGFENKLSHKRGVISMARANDPDSAGSQFFIVVEDSPFLDKQYAGFGAVIEGMEAADVVVNQERDGSDKPLEPISMKKVTVDKKGMTFEAPEKTS</sequence>
<proteinExistence type="inferred from homology"/>
<dbReference type="PROSITE" id="PS51257">
    <property type="entry name" value="PROKAR_LIPOPROTEIN"/>
    <property type="match status" value="1"/>
</dbReference>
<dbReference type="PANTHER" id="PTHR45625">
    <property type="entry name" value="PEPTIDYL-PROLYL CIS-TRANS ISOMERASE-RELATED"/>
    <property type="match status" value="1"/>
</dbReference>
<dbReference type="EMBL" id="JANIPJ010000005">
    <property type="protein sequence ID" value="MCR2804160.1"/>
    <property type="molecule type" value="Genomic_DNA"/>
</dbReference>
<organism evidence="8 9">
    <name type="scientific">Paenibacillus soyae</name>
    <dbReference type="NCBI Taxonomy" id="2969249"/>
    <lineage>
        <taxon>Bacteria</taxon>
        <taxon>Bacillati</taxon>
        <taxon>Bacillota</taxon>
        <taxon>Bacilli</taxon>
        <taxon>Bacillales</taxon>
        <taxon>Paenibacillaceae</taxon>
        <taxon>Paenibacillus</taxon>
    </lineage>
</organism>
<keyword evidence="3 5" id="KW-0697">Rotamase</keyword>
<feature type="domain" description="PPIase cyclophilin-type" evidence="7">
    <location>
        <begin position="85"/>
        <end position="228"/>
    </location>
</feature>
<dbReference type="InterPro" id="IPR029000">
    <property type="entry name" value="Cyclophilin-like_dom_sf"/>
</dbReference>
<dbReference type="PROSITE" id="PS50072">
    <property type="entry name" value="CSA_PPIASE_2"/>
    <property type="match status" value="1"/>
</dbReference>
<keyword evidence="9" id="KW-1185">Reference proteome</keyword>
<dbReference type="InterPro" id="IPR002130">
    <property type="entry name" value="Cyclophilin-type_PPIase_dom"/>
</dbReference>
<dbReference type="Gene3D" id="2.40.100.10">
    <property type="entry name" value="Cyclophilin-like"/>
    <property type="match status" value="1"/>
</dbReference>
<name>A0A9X2MPP7_9BACL</name>
<dbReference type="AlphaFoldDB" id="A0A9X2MPP7"/>
<protein>
    <recommendedName>
        <fullName evidence="5">Peptidyl-prolyl cis-trans isomerase</fullName>
        <shortName evidence="5">PPIase</shortName>
        <ecNumber evidence="5">5.2.1.8</ecNumber>
    </recommendedName>
</protein>